<feature type="coiled-coil region" evidence="10">
    <location>
        <begin position="191"/>
        <end position="225"/>
    </location>
</feature>
<dbReference type="NCBIfam" id="TIGR01843">
    <property type="entry name" value="type_I_hlyD"/>
    <property type="match status" value="1"/>
</dbReference>
<feature type="transmembrane region" description="Helical" evidence="9">
    <location>
        <begin position="56"/>
        <end position="74"/>
    </location>
</feature>
<keyword evidence="16" id="KW-1185">Reference proteome</keyword>
<dbReference type="Pfam" id="PF26002">
    <property type="entry name" value="Beta-barrel_AprE"/>
    <property type="match status" value="1"/>
</dbReference>
<reference evidence="14 15" key="1">
    <citation type="submission" date="2018-10" db="EMBL/GenBank/DDBJ databases">
        <title>Genomic Encyclopedia of Type Strains, Phase IV (KMG-IV): sequencing the most valuable type-strain genomes for metagenomic binning, comparative biology and taxonomic classification.</title>
        <authorList>
            <person name="Goeker M."/>
        </authorList>
    </citation>
    <scope>NUCLEOTIDE SEQUENCE [LARGE SCALE GENOMIC DNA]</scope>
    <source>
        <strain evidence="14 15">DSM 3303</strain>
    </source>
</reference>
<keyword evidence="6 9" id="KW-0812">Transmembrane</keyword>
<evidence type="ECO:0000256" key="5">
    <source>
        <dbReference type="ARBA" id="ARBA00022519"/>
    </source>
</evidence>
<evidence type="ECO:0000256" key="10">
    <source>
        <dbReference type="SAM" id="Coils"/>
    </source>
</evidence>
<dbReference type="EMBL" id="RBID01000019">
    <property type="protein sequence ID" value="RKQ53328.1"/>
    <property type="molecule type" value="Genomic_DNA"/>
</dbReference>
<dbReference type="PANTHER" id="PTHR30386:SF26">
    <property type="entry name" value="TRANSPORT PROTEIN COMB"/>
    <property type="match status" value="1"/>
</dbReference>
<dbReference type="SUPFAM" id="SSF111369">
    <property type="entry name" value="HlyD-like secretion proteins"/>
    <property type="match status" value="1"/>
</dbReference>
<keyword evidence="4 9" id="KW-1003">Cell membrane</keyword>
<gene>
    <name evidence="14" type="ORF">C8E02_3263</name>
    <name evidence="13" type="ORF">PQU93_13085</name>
</gene>
<dbReference type="InterPro" id="IPR058781">
    <property type="entry name" value="HH_AprE-like"/>
</dbReference>
<evidence type="ECO:0000256" key="8">
    <source>
        <dbReference type="ARBA" id="ARBA00023136"/>
    </source>
</evidence>
<proteinExistence type="inferred from homology"/>
<comment type="similarity">
    <text evidence="2 9">Belongs to the membrane fusion protein (MFP) (TC 8.A.1) family.</text>
</comment>
<evidence type="ECO:0000256" key="9">
    <source>
        <dbReference type="RuleBase" id="RU365093"/>
    </source>
</evidence>
<accession>A0A495AX72</accession>
<evidence type="ECO:0000259" key="12">
    <source>
        <dbReference type="Pfam" id="PF26002"/>
    </source>
</evidence>
<evidence type="ECO:0000256" key="4">
    <source>
        <dbReference type="ARBA" id="ARBA00022475"/>
    </source>
</evidence>
<dbReference type="AlphaFoldDB" id="A0A495AX72"/>
<feature type="domain" description="AprE-like beta-barrel" evidence="12">
    <location>
        <begin position="355"/>
        <end position="442"/>
    </location>
</feature>
<keyword evidence="7 9" id="KW-1133">Transmembrane helix</keyword>
<dbReference type="PROSITE" id="PS00543">
    <property type="entry name" value="HLYD_FAMILY"/>
    <property type="match status" value="1"/>
</dbReference>
<protein>
    <recommendedName>
        <fullName evidence="9">Membrane fusion protein (MFP) family protein</fullName>
    </recommendedName>
</protein>
<dbReference type="InterPro" id="IPR050739">
    <property type="entry name" value="MFP"/>
</dbReference>
<feature type="domain" description="AprE-like long alpha-helical hairpin" evidence="11">
    <location>
        <begin position="131"/>
        <end position="312"/>
    </location>
</feature>
<keyword evidence="10" id="KW-0175">Coiled coil</keyword>
<organism evidence="14 15">
    <name type="scientific">Vogesella indigofera</name>
    <name type="common">Pseudomonas indigofera</name>
    <dbReference type="NCBI Taxonomy" id="45465"/>
    <lineage>
        <taxon>Bacteria</taxon>
        <taxon>Pseudomonadati</taxon>
        <taxon>Pseudomonadota</taxon>
        <taxon>Betaproteobacteria</taxon>
        <taxon>Neisseriales</taxon>
        <taxon>Chromobacteriaceae</taxon>
        <taxon>Vogesella</taxon>
    </lineage>
</organism>
<evidence type="ECO:0000313" key="14">
    <source>
        <dbReference type="EMBL" id="RKQ53328.1"/>
    </source>
</evidence>
<dbReference type="Proteomes" id="UP001221566">
    <property type="component" value="Unassembled WGS sequence"/>
</dbReference>
<dbReference type="InterPro" id="IPR010129">
    <property type="entry name" value="T1SS_HlyD"/>
</dbReference>
<evidence type="ECO:0000313" key="16">
    <source>
        <dbReference type="Proteomes" id="UP001221566"/>
    </source>
</evidence>
<keyword evidence="3 9" id="KW-0813">Transport</keyword>
<dbReference type="Gene3D" id="2.40.30.170">
    <property type="match status" value="1"/>
</dbReference>
<dbReference type="InterPro" id="IPR058982">
    <property type="entry name" value="Beta-barrel_AprE"/>
</dbReference>
<dbReference type="RefSeq" id="WP_047968112.1">
    <property type="nucleotide sequence ID" value="NZ_JAQQKY010000007.1"/>
</dbReference>
<reference evidence="13 16" key="2">
    <citation type="submission" date="2023-01" db="EMBL/GenBank/DDBJ databases">
        <title>Novel species of the genus Vogesella isolated from rivers.</title>
        <authorList>
            <person name="Lu H."/>
        </authorList>
    </citation>
    <scope>NUCLEOTIDE SEQUENCE [LARGE SCALE GENOMIC DNA]</scope>
    <source>
        <strain evidence="13 16">SH7W</strain>
    </source>
</reference>
<evidence type="ECO:0000313" key="15">
    <source>
        <dbReference type="Proteomes" id="UP000279384"/>
    </source>
</evidence>
<dbReference type="Gene3D" id="1.10.287.470">
    <property type="entry name" value="Helix hairpin bin"/>
    <property type="match status" value="1"/>
</dbReference>
<dbReference type="PRINTS" id="PR01490">
    <property type="entry name" value="RTXTOXIND"/>
</dbReference>
<dbReference type="PANTHER" id="PTHR30386">
    <property type="entry name" value="MEMBRANE FUSION SUBUNIT OF EMRAB-TOLC MULTIDRUG EFFLUX PUMP"/>
    <property type="match status" value="1"/>
</dbReference>
<dbReference type="Gene3D" id="2.40.50.100">
    <property type="match status" value="1"/>
</dbReference>
<keyword evidence="5 9" id="KW-0997">Cell inner membrane</keyword>
<comment type="subcellular location">
    <subcellularLocation>
        <location evidence="1 9">Cell inner membrane</location>
        <topology evidence="1 9">Single-pass membrane protein</topology>
    </subcellularLocation>
</comment>
<evidence type="ECO:0000256" key="1">
    <source>
        <dbReference type="ARBA" id="ARBA00004377"/>
    </source>
</evidence>
<evidence type="ECO:0000313" key="13">
    <source>
        <dbReference type="EMBL" id="MDC7691708.1"/>
    </source>
</evidence>
<keyword evidence="8 9" id="KW-0472">Membrane</keyword>
<sequence length="465" mass="51718">MKKLLNKLWQTSQAKRSPLVRRVLDWTTAEDLQDRQDFAADAEWAILEQNPQRPRMFIWVIGLFLVSALLWSAFATLDEVARGEGKVVPTSQIQHLQSLDGGVVSKILVKEGDIVERGQLLLQVDNTRFVSSLNENQSQVLSLQAKASRLRALAEGKPFSLPPEVTSQAPEIARQEMDLYQSKRMELDANVSIARQQLAQRTEELNEARARREQANQGLELTMRELTVTRPLLKSGAVSEVDVLRLERDVSRYRGERDMSNAQVPKIQSAISEANRKIQEVELAFRNQASTELSETLAKLSTLGAGSAALQDKVDLTEIRSPVRGEVKRLLVNTVGGVVQPGRDILEIVPLDDSLLIEAKVSPRDIAFLHPGQPVFVRFTAYDSTIYGGLKGKLHQIGADSITDDKGNTYYVVKVKTDAAHLSEKKLPIIPGMVAEVDIITGHKSVLNYLLKPVLRAKAQALSER</sequence>
<dbReference type="Proteomes" id="UP000279384">
    <property type="component" value="Unassembled WGS sequence"/>
</dbReference>
<dbReference type="EMBL" id="JAQQKY010000007">
    <property type="protein sequence ID" value="MDC7691708.1"/>
    <property type="molecule type" value="Genomic_DNA"/>
</dbReference>
<name>A0A495AX72_VOGIN</name>
<comment type="caution">
    <text evidence="14">The sequence shown here is derived from an EMBL/GenBank/DDBJ whole genome shotgun (WGS) entry which is preliminary data.</text>
</comment>
<evidence type="ECO:0000256" key="2">
    <source>
        <dbReference type="ARBA" id="ARBA00009477"/>
    </source>
</evidence>
<evidence type="ECO:0000259" key="11">
    <source>
        <dbReference type="Pfam" id="PF25994"/>
    </source>
</evidence>
<dbReference type="Pfam" id="PF25994">
    <property type="entry name" value="HH_AprE"/>
    <property type="match status" value="1"/>
</dbReference>
<dbReference type="GO" id="GO:0009306">
    <property type="term" value="P:protein secretion"/>
    <property type="evidence" value="ECO:0007669"/>
    <property type="project" value="InterPro"/>
</dbReference>
<dbReference type="GO" id="GO:0005886">
    <property type="term" value="C:plasma membrane"/>
    <property type="evidence" value="ECO:0007669"/>
    <property type="project" value="UniProtKB-SubCell"/>
</dbReference>
<dbReference type="InterPro" id="IPR006144">
    <property type="entry name" value="Secretion_HlyD_CS"/>
</dbReference>
<evidence type="ECO:0000256" key="7">
    <source>
        <dbReference type="ARBA" id="ARBA00022989"/>
    </source>
</evidence>
<evidence type="ECO:0000256" key="6">
    <source>
        <dbReference type="ARBA" id="ARBA00022692"/>
    </source>
</evidence>
<evidence type="ECO:0000256" key="3">
    <source>
        <dbReference type="ARBA" id="ARBA00022448"/>
    </source>
</evidence>